<evidence type="ECO:0000313" key="1">
    <source>
        <dbReference type="EMBL" id="KAI8010662.1"/>
    </source>
</evidence>
<accession>A0ACC0HDR8</accession>
<dbReference type="EMBL" id="CM045762">
    <property type="protein sequence ID" value="KAI8010662.1"/>
    <property type="molecule type" value="Genomic_DNA"/>
</dbReference>
<reference evidence="1 2" key="1">
    <citation type="journal article" date="2022" name="Plant J.">
        <title>Chromosome-level genome of Camellia lanceoleosa provides a valuable resource for understanding genome evolution and self-incompatibility.</title>
        <authorList>
            <person name="Gong W."/>
            <person name="Xiao S."/>
            <person name="Wang L."/>
            <person name="Liao Z."/>
            <person name="Chang Y."/>
            <person name="Mo W."/>
            <person name="Hu G."/>
            <person name="Li W."/>
            <person name="Zhao G."/>
            <person name="Zhu H."/>
            <person name="Hu X."/>
            <person name="Ji K."/>
            <person name="Xiang X."/>
            <person name="Song Q."/>
            <person name="Yuan D."/>
            <person name="Jin S."/>
            <person name="Zhang L."/>
        </authorList>
    </citation>
    <scope>NUCLEOTIDE SEQUENCE [LARGE SCALE GENOMIC DNA]</scope>
    <source>
        <tissue evidence="1">Fresh and healthy young leaves</tissue>
    </source>
</reference>
<evidence type="ECO:0000313" key="2">
    <source>
        <dbReference type="Proteomes" id="UP001060215"/>
    </source>
</evidence>
<dbReference type="Proteomes" id="UP001060215">
    <property type="component" value="Chromosome 5"/>
</dbReference>
<proteinExistence type="predicted"/>
<organism evidence="1 2">
    <name type="scientific">Camellia lanceoleosa</name>
    <dbReference type="NCBI Taxonomy" id="1840588"/>
    <lineage>
        <taxon>Eukaryota</taxon>
        <taxon>Viridiplantae</taxon>
        <taxon>Streptophyta</taxon>
        <taxon>Embryophyta</taxon>
        <taxon>Tracheophyta</taxon>
        <taxon>Spermatophyta</taxon>
        <taxon>Magnoliopsida</taxon>
        <taxon>eudicotyledons</taxon>
        <taxon>Gunneridae</taxon>
        <taxon>Pentapetalae</taxon>
        <taxon>asterids</taxon>
        <taxon>Ericales</taxon>
        <taxon>Theaceae</taxon>
        <taxon>Camellia</taxon>
    </lineage>
</organism>
<gene>
    <name evidence="1" type="ORF">LOK49_LG06G00448</name>
</gene>
<sequence>MIAITMALSSLTLITINTENKEEKLPLKRMDTPEENKKPMRSKNVSRFLVQQEKNPREANNCTSHHETCFLANNSTCCNNKCVDTKTDHQNCGKCKKICEVTETCCGGKCVKLAHDKKNCGRCDNMCDGGLLCIYGLCDYP</sequence>
<protein>
    <submittedName>
        <fullName evidence="1">Stigma-specific STIG1-like protein 3</fullName>
    </submittedName>
</protein>
<comment type="caution">
    <text evidence="1">The sequence shown here is derived from an EMBL/GenBank/DDBJ whole genome shotgun (WGS) entry which is preliminary data.</text>
</comment>
<keyword evidence="2" id="KW-1185">Reference proteome</keyword>
<name>A0ACC0HDR8_9ERIC</name>